<evidence type="ECO:0000256" key="1">
    <source>
        <dbReference type="SAM" id="MobiDB-lite"/>
    </source>
</evidence>
<protein>
    <submittedName>
        <fullName evidence="4">CHAP domain-containing protein</fullName>
    </submittedName>
</protein>
<dbReference type="Pfam" id="PF05257">
    <property type="entry name" value="CHAP"/>
    <property type="match status" value="1"/>
</dbReference>
<dbReference type="Proteomes" id="UP000291483">
    <property type="component" value="Unassembled WGS sequence"/>
</dbReference>
<feature type="compositionally biased region" description="Low complexity" evidence="1">
    <location>
        <begin position="36"/>
        <end position="46"/>
    </location>
</feature>
<dbReference type="InterPro" id="IPR038765">
    <property type="entry name" value="Papain-like_cys_pep_sf"/>
</dbReference>
<dbReference type="OrthoDB" id="5496837at2"/>
<dbReference type="InterPro" id="IPR007921">
    <property type="entry name" value="CHAP_dom"/>
</dbReference>
<accession>A0A4V6MGJ7</accession>
<dbReference type="PROSITE" id="PS50911">
    <property type="entry name" value="CHAP"/>
    <property type="match status" value="1"/>
</dbReference>
<feature type="region of interest" description="Disordered" evidence="1">
    <location>
        <begin position="219"/>
        <end position="241"/>
    </location>
</feature>
<evidence type="ECO:0000313" key="4">
    <source>
        <dbReference type="EMBL" id="RZU66146.1"/>
    </source>
</evidence>
<feature type="transmembrane region" description="Helical" evidence="2">
    <location>
        <begin position="125"/>
        <end position="150"/>
    </location>
</feature>
<dbReference type="Gene3D" id="3.90.1720.10">
    <property type="entry name" value="endopeptidase domain like (from Nostoc punctiforme)"/>
    <property type="match status" value="1"/>
</dbReference>
<keyword evidence="2" id="KW-1133">Transmembrane helix</keyword>
<comment type="caution">
    <text evidence="4">The sequence shown here is derived from an EMBL/GenBank/DDBJ whole genome shotgun (WGS) entry which is preliminary data.</text>
</comment>
<proteinExistence type="predicted"/>
<organism evidence="4 5">
    <name type="scientific">Microterricola gilva</name>
    <dbReference type="NCBI Taxonomy" id="393267"/>
    <lineage>
        <taxon>Bacteria</taxon>
        <taxon>Bacillati</taxon>
        <taxon>Actinomycetota</taxon>
        <taxon>Actinomycetes</taxon>
        <taxon>Micrococcales</taxon>
        <taxon>Microbacteriaceae</taxon>
        <taxon>Microterricola</taxon>
    </lineage>
</organism>
<dbReference type="SUPFAM" id="SSF54001">
    <property type="entry name" value="Cysteine proteinases"/>
    <property type="match status" value="1"/>
</dbReference>
<feature type="compositionally biased region" description="Basic and acidic residues" evidence="1">
    <location>
        <begin position="21"/>
        <end position="34"/>
    </location>
</feature>
<gene>
    <name evidence="4" type="ORF">EV379_2495</name>
</gene>
<evidence type="ECO:0000256" key="2">
    <source>
        <dbReference type="SAM" id="Phobius"/>
    </source>
</evidence>
<dbReference type="RefSeq" id="WP_130506388.1">
    <property type="nucleotide sequence ID" value="NZ_SHLC01000001.1"/>
</dbReference>
<keyword evidence="2" id="KW-0812">Transmembrane</keyword>
<sequence length="369" mass="38804">MTEAASSRLGAESSTDAALPSRREMREQWAREEAEAATAEPGTVESAVPASAVVAEAGGAAAPGGELAVVAVPDAPVSDAPAVPVPDAAVVRALRDSVQRAAAASAPLRAALAGPPRKPKSRRSLMSSFVTFAVVPGLFLTAALPAYAFAPGSNGESFAASDTRAASTAGAQSVEITSFSPEVTVSSDGFAAVSSEEIQRLTLEAERQAAEQAEAEAAAARARAGANTTPGVRQEGDDYPWPWEATDDQGGGFSPMNYYYRECVDFVAWRLNRDAGATGPFKWVWSNLTPGGGNAYNWANEWNSHGWTTSYEPIPGAVAWFTANHVAYVQSVPGDGTVVLEEYNWGNDHAYHRRTVPIGEVDLYLYPPP</sequence>
<dbReference type="EMBL" id="SHLC01000001">
    <property type="protein sequence ID" value="RZU66146.1"/>
    <property type="molecule type" value="Genomic_DNA"/>
</dbReference>
<evidence type="ECO:0000313" key="5">
    <source>
        <dbReference type="Proteomes" id="UP000291483"/>
    </source>
</evidence>
<dbReference type="AlphaFoldDB" id="A0A4V6MGJ7"/>
<feature type="region of interest" description="Disordered" evidence="1">
    <location>
        <begin position="1"/>
        <end position="46"/>
    </location>
</feature>
<reference evidence="4 5" key="1">
    <citation type="submission" date="2019-02" db="EMBL/GenBank/DDBJ databases">
        <title>Sequencing the genomes of 1000 actinobacteria strains.</title>
        <authorList>
            <person name="Klenk H.-P."/>
        </authorList>
    </citation>
    <scope>NUCLEOTIDE SEQUENCE [LARGE SCALE GENOMIC DNA]</scope>
    <source>
        <strain evidence="4 5">DSM 18319</strain>
    </source>
</reference>
<keyword evidence="2" id="KW-0472">Membrane</keyword>
<keyword evidence="5" id="KW-1185">Reference proteome</keyword>
<dbReference type="InterPro" id="IPR009148">
    <property type="entry name" value="PcsB-like"/>
</dbReference>
<evidence type="ECO:0000259" key="3">
    <source>
        <dbReference type="PROSITE" id="PS50911"/>
    </source>
</evidence>
<name>A0A4V6MGJ7_9MICO</name>
<dbReference type="PRINTS" id="PR01852">
    <property type="entry name" value="SIBAPROTEIN"/>
</dbReference>
<feature type="domain" description="Peptidase C51" evidence="3">
    <location>
        <begin position="238"/>
        <end position="368"/>
    </location>
</feature>